<protein>
    <submittedName>
        <fullName evidence="5">FadR family transcriptional regulator</fullName>
    </submittedName>
</protein>
<dbReference type="InterPro" id="IPR008920">
    <property type="entry name" value="TF_FadR/GntR_C"/>
</dbReference>
<dbReference type="PRINTS" id="PR00035">
    <property type="entry name" value="HTHGNTR"/>
</dbReference>
<proteinExistence type="predicted"/>
<dbReference type="AlphaFoldDB" id="A0A934QPZ5"/>
<dbReference type="PANTHER" id="PTHR43537:SF5">
    <property type="entry name" value="UXU OPERON TRANSCRIPTIONAL REGULATOR"/>
    <property type="match status" value="1"/>
</dbReference>
<keyword evidence="2" id="KW-0238">DNA-binding</keyword>
<evidence type="ECO:0000259" key="4">
    <source>
        <dbReference type="PROSITE" id="PS50949"/>
    </source>
</evidence>
<dbReference type="InterPro" id="IPR011711">
    <property type="entry name" value="GntR_C"/>
</dbReference>
<evidence type="ECO:0000256" key="1">
    <source>
        <dbReference type="ARBA" id="ARBA00023015"/>
    </source>
</evidence>
<dbReference type="GO" id="GO:0003677">
    <property type="term" value="F:DNA binding"/>
    <property type="evidence" value="ECO:0007669"/>
    <property type="project" value="UniProtKB-KW"/>
</dbReference>
<gene>
    <name evidence="5" type="ORF">JHE00_03025</name>
</gene>
<dbReference type="Proteomes" id="UP000635245">
    <property type="component" value="Unassembled WGS sequence"/>
</dbReference>
<dbReference type="EMBL" id="JAENJH010000001">
    <property type="protein sequence ID" value="MBK1783284.1"/>
    <property type="molecule type" value="Genomic_DNA"/>
</dbReference>
<dbReference type="SMART" id="SM00895">
    <property type="entry name" value="FCD"/>
    <property type="match status" value="1"/>
</dbReference>
<feature type="domain" description="HTH gntR-type" evidence="4">
    <location>
        <begin position="2"/>
        <end position="70"/>
    </location>
</feature>
<keyword evidence="1" id="KW-0805">Transcription regulation</keyword>
<sequence>MGVDLSYLVRSLAEQATPEPDTGRLRLPTERELVTSLEISRGTLREQLSMLEMLGFLDRTQGRGSYLGTPDASFFQLYFDLSSQLEHLSSTQFRSAREMLEISVAEATARQATADDVDDLRALVDEMVGASAAGDDDRALEADLEFHRRLFHIVDNPIFSLLHDGLSHVLRSEVVDRRRTAVEREPLTEGKTRVIDTVHYGIVEAVGERDGEGARVAMRRHFDVWSSLTGTT</sequence>
<evidence type="ECO:0000256" key="2">
    <source>
        <dbReference type="ARBA" id="ARBA00023125"/>
    </source>
</evidence>
<evidence type="ECO:0000313" key="6">
    <source>
        <dbReference type="Proteomes" id="UP000635245"/>
    </source>
</evidence>
<dbReference type="PROSITE" id="PS50949">
    <property type="entry name" value="HTH_GNTR"/>
    <property type="match status" value="1"/>
</dbReference>
<comment type="caution">
    <text evidence="5">The sequence shown here is derived from an EMBL/GenBank/DDBJ whole genome shotgun (WGS) entry which is preliminary data.</text>
</comment>
<dbReference type="InterPro" id="IPR036388">
    <property type="entry name" value="WH-like_DNA-bd_sf"/>
</dbReference>
<dbReference type="Pfam" id="PF07729">
    <property type="entry name" value="FCD"/>
    <property type="match status" value="1"/>
</dbReference>
<reference evidence="5" key="1">
    <citation type="submission" date="2020-12" db="EMBL/GenBank/DDBJ databases">
        <title>Prauserella sp. ASG 168, a novel actinomycete isolated from cave rock.</title>
        <authorList>
            <person name="Suriyachadkun C."/>
        </authorList>
    </citation>
    <scope>NUCLEOTIDE SEQUENCE</scope>
    <source>
        <strain evidence="5">ASG 168</strain>
    </source>
</reference>
<dbReference type="Pfam" id="PF00392">
    <property type="entry name" value="GntR"/>
    <property type="match status" value="1"/>
</dbReference>
<dbReference type="Gene3D" id="1.10.10.10">
    <property type="entry name" value="Winged helix-like DNA-binding domain superfamily/Winged helix DNA-binding domain"/>
    <property type="match status" value="1"/>
</dbReference>
<dbReference type="PANTHER" id="PTHR43537">
    <property type="entry name" value="TRANSCRIPTIONAL REGULATOR, GNTR FAMILY"/>
    <property type="match status" value="1"/>
</dbReference>
<evidence type="ECO:0000313" key="5">
    <source>
        <dbReference type="EMBL" id="MBK1783284.1"/>
    </source>
</evidence>
<dbReference type="Gene3D" id="1.20.120.530">
    <property type="entry name" value="GntR ligand-binding domain-like"/>
    <property type="match status" value="1"/>
</dbReference>
<evidence type="ECO:0000256" key="3">
    <source>
        <dbReference type="ARBA" id="ARBA00023163"/>
    </source>
</evidence>
<accession>A0A934QPZ5</accession>
<keyword evidence="3" id="KW-0804">Transcription</keyword>
<dbReference type="SUPFAM" id="SSF46785">
    <property type="entry name" value="Winged helix' DNA-binding domain"/>
    <property type="match status" value="1"/>
</dbReference>
<dbReference type="InterPro" id="IPR036390">
    <property type="entry name" value="WH_DNA-bd_sf"/>
</dbReference>
<dbReference type="SUPFAM" id="SSF48008">
    <property type="entry name" value="GntR ligand-binding domain-like"/>
    <property type="match status" value="1"/>
</dbReference>
<dbReference type="GO" id="GO:0003700">
    <property type="term" value="F:DNA-binding transcription factor activity"/>
    <property type="evidence" value="ECO:0007669"/>
    <property type="project" value="InterPro"/>
</dbReference>
<dbReference type="InterPro" id="IPR000524">
    <property type="entry name" value="Tscrpt_reg_HTH_GntR"/>
</dbReference>
<name>A0A934QPZ5_9PSEU</name>
<organism evidence="5 6">
    <name type="scientific">Prauserella cavernicola</name>
    <dbReference type="NCBI Taxonomy" id="2800127"/>
    <lineage>
        <taxon>Bacteria</taxon>
        <taxon>Bacillati</taxon>
        <taxon>Actinomycetota</taxon>
        <taxon>Actinomycetes</taxon>
        <taxon>Pseudonocardiales</taxon>
        <taxon>Pseudonocardiaceae</taxon>
        <taxon>Prauserella</taxon>
    </lineage>
</organism>
<keyword evidence="6" id="KW-1185">Reference proteome</keyword>